<dbReference type="EMBL" id="NAJO01000036">
    <property type="protein sequence ID" value="OQO00250.1"/>
    <property type="molecule type" value="Genomic_DNA"/>
</dbReference>
<sequence length="123" mass="13071">MGLEACPNVDRQIFTSKDPDLSGFRFGFAIEPPKNTPALNAARPANTNGNTRPPGYTSGTVNGLGQPVGPPSEASEVEQSDDEAALHHLGIVWARLDQAGLHNAANVLKQFIGNVFSEQAFND</sequence>
<evidence type="ECO:0000313" key="2">
    <source>
        <dbReference type="EMBL" id="OQO00250.1"/>
    </source>
</evidence>
<dbReference type="AlphaFoldDB" id="A0A1V8SME2"/>
<evidence type="ECO:0000313" key="3">
    <source>
        <dbReference type="Proteomes" id="UP000192596"/>
    </source>
</evidence>
<protein>
    <submittedName>
        <fullName evidence="2">Uncharacterized protein</fullName>
    </submittedName>
</protein>
<feature type="region of interest" description="Disordered" evidence="1">
    <location>
        <begin position="33"/>
        <end position="81"/>
    </location>
</feature>
<evidence type="ECO:0000256" key="1">
    <source>
        <dbReference type="SAM" id="MobiDB-lite"/>
    </source>
</evidence>
<gene>
    <name evidence="2" type="ORF">B0A48_14037</name>
</gene>
<reference evidence="3" key="1">
    <citation type="submission" date="2017-03" db="EMBL/GenBank/DDBJ databases">
        <title>Genomes of endolithic fungi from Antarctica.</title>
        <authorList>
            <person name="Coleine C."/>
            <person name="Masonjones S."/>
            <person name="Stajich J.E."/>
        </authorList>
    </citation>
    <scope>NUCLEOTIDE SEQUENCE [LARGE SCALE GENOMIC DNA]</scope>
    <source>
        <strain evidence="3">CCFEE 5527</strain>
    </source>
</reference>
<proteinExistence type="predicted"/>
<accession>A0A1V8SME2</accession>
<feature type="compositionally biased region" description="Polar residues" evidence="1">
    <location>
        <begin position="45"/>
        <end position="63"/>
    </location>
</feature>
<keyword evidence="3" id="KW-1185">Reference proteome</keyword>
<comment type="caution">
    <text evidence="2">The sequence shown here is derived from an EMBL/GenBank/DDBJ whole genome shotgun (WGS) entry which is preliminary data.</text>
</comment>
<organism evidence="2 3">
    <name type="scientific">Cryoendolithus antarcticus</name>
    <dbReference type="NCBI Taxonomy" id="1507870"/>
    <lineage>
        <taxon>Eukaryota</taxon>
        <taxon>Fungi</taxon>
        <taxon>Dikarya</taxon>
        <taxon>Ascomycota</taxon>
        <taxon>Pezizomycotina</taxon>
        <taxon>Dothideomycetes</taxon>
        <taxon>Dothideomycetidae</taxon>
        <taxon>Cladosporiales</taxon>
        <taxon>Cladosporiaceae</taxon>
        <taxon>Cryoendolithus</taxon>
    </lineage>
</organism>
<dbReference type="Proteomes" id="UP000192596">
    <property type="component" value="Unassembled WGS sequence"/>
</dbReference>
<dbReference type="InParanoid" id="A0A1V8SME2"/>
<name>A0A1V8SME2_9PEZI</name>